<name>A0ABV8SYD5_9GAMM</name>
<dbReference type="InterPro" id="IPR025110">
    <property type="entry name" value="AMP-bd_C"/>
</dbReference>
<dbReference type="PANTHER" id="PTHR43201:SF5">
    <property type="entry name" value="MEDIUM-CHAIN ACYL-COA LIGASE ACSF2, MITOCHONDRIAL"/>
    <property type="match status" value="1"/>
</dbReference>
<feature type="domain" description="AMP-binding enzyme C-terminal" evidence="4">
    <location>
        <begin position="453"/>
        <end position="525"/>
    </location>
</feature>
<accession>A0ABV8SYD5</accession>
<keyword evidence="6" id="KW-1185">Reference proteome</keyword>
<comment type="caution">
    <text evidence="5">The sequence shown here is derived from an EMBL/GenBank/DDBJ whole genome shotgun (WGS) entry which is preliminary data.</text>
</comment>
<dbReference type="Pfam" id="PF13193">
    <property type="entry name" value="AMP-binding_C"/>
    <property type="match status" value="1"/>
</dbReference>
<reference evidence="6" key="1">
    <citation type="journal article" date="2019" name="Int. J. Syst. Evol. Microbiol.">
        <title>The Global Catalogue of Microorganisms (GCM) 10K type strain sequencing project: providing services to taxonomists for standard genome sequencing and annotation.</title>
        <authorList>
            <consortium name="The Broad Institute Genomics Platform"/>
            <consortium name="The Broad Institute Genome Sequencing Center for Infectious Disease"/>
            <person name="Wu L."/>
            <person name="Ma J."/>
        </authorList>
    </citation>
    <scope>NUCLEOTIDE SEQUENCE [LARGE SCALE GENOMIC DNA]</scope>
    <source>
        <strain evidence="6">CGMCC 1.10759</strain>
    </source>
</reference>
<evidence type="ECO:0000256" key="2">
    <source>
        <dbReference type="ARBA" id="ARBA00022598"/>
    </source>
</evidence>
<keyword evidence="2" id="KW-0436">Ligase</keyword>
<dbReference type="Proteomes" id="UP001595904">
    <property type="component" value="Unassembled WGS sequence"/>
</dbReference>
<proteinExistence type="inferred from homology"/>
<feature type="domain" description="AMP-dependent synthetase/ligase" evidence="3">
    <location>
        <begin position="14"/>
        <end position="402"/>
    </location>
</feature>
<dbReference type="InterPro" id="IPR042099">
    <property type="entry name" value="ANL_N_sf"/>
</dbReference>
<comment type="similarity">
    <text evidence="1">Belongs to the ATP-dependent AMP-binding enzyme family.</text>
</comment>
<dbReference type="PANTHER" id="PTHR43201">
    <property type="entry name" value="ACYL-COA SYNTHETASE"/>
    <property type="match status" value="1"/>
</dbReference>
<evidence type="ECO:0000313" key="6">
    <source>
        <dbReference type="Proteomes" id="UP001595904"/>
    </source>
</evidence>
<protein>
    <submittedName>
        <fullName evidence="5">Class I adenylate-forming enzyme family protein</fullName>
    </submittedName>
</protein>
<evidence type="ECO:0000259" key="3">
    <source>
        <dbReference type="Pfam" id="PF00501"/>
    </source>
</evidence>
<dbReference type="EMBL" id="JBHSDU010000014">
    <property type="protein sequence ID" value="MFC4312646.1"/>
    <property type="molecule type" value="Genomic_DNA"/>
</dbReference>
<dbReference type="RefSeq" id="WP_380602225.1">
    <property type="nucleotide sequence ID" value="NZ_JBHSDU010000014.1"/>
</dbReference>
<dbReference type="Gene3D" id="3.40.50.12780">
    <property type="entry name" value="N-terminal domain of ligase-like"/>
    <property type="match status" value="1"/>
</dbReference>
<dbReference type="Pfam" id="PF00501">
    <property type="entry name" value="AMP-binding"/>
    <property type="match status" value="1"/>
</dbReference>
<gene>
    <name evidence="5" type="ORF">ACFPN2_26415</name>
</gene>
<evidence type="ECO:0000256" key="1">
    <source>
        <dbReference type="ARBA" id="ARBA00006432"/>
    </source>
</evidence>
<dbReference type="InterPro" id="IPR045851">
    <property type="entry name" value="AMP-bd_C_sf"/>
</dbReference>
<evidence type="ECO:0000313" key="5">
    <source>
        <dbReference type="EMBL" id="MFC4312646.1"/>
    </source>
</evidence>
<dbReference type="Gene3D" id="3.30.300.30">
    <property type="match status" value="1"/>
</dbReference>
<evidence type="ECO:0000259" key="4">
    <source>
        <dbReference type="Pfam" id="PF13193"/>
    </source>
</evidence>
<dbReference type="SUPFAM" id="SSF56801">
    <property type="entry name" value="Acetyl-CoA synthetase-like"/>
    <property type="match status" value="1"/>
</dbReference>
<sequence length="542" mass="59322">MSRPVNSIPHGALLRQQAAIHGERVCIIVDDETMTYRELLSRATALAKGMYARGIRKGDRIGVFMPNCVEFFVVHFAIQLLGGITVTINARYKSHELKYAVGFSDIRLLFTTDRIDEHVNFGDLLWETLPDLSGGRRNGRLQLASAPRLENIILVGNSERAPFVSLESFTAEGSGVPDVALEECAASATIDDIAVMLFTSGTTAAPKACQLTHRGIYATWVNTYPYAVDLQPGEKVWVPMPCFHVGGIGLTATAVSRGAAFATSIHHQAAAALRLIRNHRIEHLYPGFFTLILPVLREPDYDKAAFANARSMVAVAPHETHKLMQEFLPPGILTLQLFGMTEACGYVSFTRADAAEEKRLRTNGTPIEGVEVRIIDEAGNVALPGGQGEIQFRGPNSFHSYYKDEAATDATILEGGWVRTGDCGMLDADGFVYFLGRIKDMLKVGGENVAAAEIEAFLGRHPAVKMTQVVGKADEYYGEVAVAFVELLPGKQADAAELIAFCKGRLASFKVPREVRFVTEWPMSATKIQKFKLREQLRTSGA</sequence>
<dbReference type="InterPro" id="IPR000873">
    <property type="entry name" value="AMP-dep_synth/lig_dom"/>
</dbReference>
<organism evidence="5 6">
    <name type="scientific">Steroidobacter flavus</name>
    <dbReference type="NCBI Taxonomy" id="1842136"/>
    <lineage>
        <taxon>Bacteria</taxon>
        <taxon>Pseudomonadati</taxon>
        <taxon>Pseudomonadota</taxon>
        <taxon>Gammaproteobacteria</taxon>
        <taxon>Steroidobacterales</taxon>
        <taxon>Steroidobacteraceae</taxon>
        <taxon>Steroidobacter</taxon>
    </lineage>
</organism>